<dbReference type="GO" id="GO:0006508">
    <property type="term" value="P:proteolysis"/>
    <property type="evidence" value="ECO:0007669"/>
    <property type="project" value="UniProtKB-KW"/>
</dbReference>
<dbReference type="Gene3D" id="3.40.390.10">
    <property type="entry name" value="Collagenase (Catalytic Domain)"/>
    <property type="match status" value="1"/>
</dbReference>
<gene>
    <name evidence="11" type="ORF">ZT1E4_G7046</name>
</gene>
<sequence length="802" mass="88449">MARNCNTSRPSFTKVAVLAFLSVFPQVGECARGAGARAPTLPRQGLTRPKIANLAAGLQDLQGRSLPDHHDQARRNAGSLVSGREVLHGVPRANSPLPRDTDQLPSGIQRPPQLGVEYAAAYNATVQNILDTVTIETATFENVILPYLQVENEQNALLYPVFLQRLGTKPELDDAINNLSSNTSAVGDNIMGNADFFKLVDYLYKSNDTSLDEEDRTSLKGLWSDIVDTGVYFTAEELQGVPATTLAGWAKGTGENAGKYEIDVTIQNDYFGITSYAVNETTRYTAQLAYLSQCLENNALLSEAIELRLKVAQLMGYASWADLVLKDDIAHDSDTAYNKVKANDTGIVSPIGDHDIVYRFDNDYYVTELYAESVQLDDDAISAYFPIKTTIPAILALYGQIYGIYFDRIQGQDLDELSPTGNGTDLLWHPDVQLYAVWNNQAWLANNGGDDKFVGYMYLDLFYREGVKAGQGASARTLAPGYLKPDGCRYYSSSSAQTIHTKSDDEDSKPSLIQYYDLADTFNILGHNMQSLLAKTKYSANGGIIGTPIDWKEFPATFMENFAFLPDTLRNITRHWSSFSDQAAAEWRKEQGLDSTAPLPPVVMPEDLIAAINNDTTPGTGLGVTEQLAYCFYDQAIHNITSLDEAKTLDVATLFGKTYREVNLQPDATDLGLPYNYNNYQAIFTQLINPVYAGQYYSYLWCDAYAADVFYSFFKDDPFNPTTGMRYRTQVLQPGGSGDPLQGLKNFLGRDPNDQGYYESLNLTSTSSGRLSVIHQSASEAPRPSDMQNPDPSKAGARHAGP</sequence>
<dbReference type="GO" id="GO:0006518">
    <property type="term" value="P:peptide metabolic process"/>
    <property type="evidence" value="ECO:0007669"/>
    <property type="project" value="TreeGrafter"/>
</dbReference>
<dbReference type="GO" id="GO:0046872">
    <property type="term" value="F:metal ion binding"/>
    <property type="evidence" value="ECO:0007669"/>
    <property type="project" value="UniProtKB-UniRule"/>
</dbReference>
<dbReference type="PANTHER" id="PTHR11804:SF84">
    <property type="entry name" value="SACCHAROLYSIN"/>
    <property type="match status" value="1"/>
</dbReference>
<evidence type="ECO:0000256" key="8">
    <source>
        <dbReference type="SAM" id="MobiDB-lite"/>
    </source>
</evidence>
<evidence type="ECO:0000259" key="10">
    <source>
        <dbReference type="Pfam" id="PF01432"/>
    </source>
</evidence>
<evidence type="ECO:0000256" key="2">
    <source>
        <dbReference type="ARBA" id="ARBA00022670"/>
    </source>
</evidence>
<keyword evidence="3 7" id="KW-0479">Metal-binding</keyword>
<feature type="region of interest" description="Disordered" evidence="8">
    <location>
        <begin position="771"/>
        <end position="802"/>
    </location>
</feature>
<proteinExistence type="inferred from homology"/>
<feature type="signal peptide" evidence="9">
    <location>
        <begin position="1"/>
        <end position="30"/>
    </location>
</feature>
<dbReference type="InterPro" id="IPR024077">
    <property type="entry name" value="Neurolysin/TOP_dom2"/>
</dbReference>
<dbReference type="Gene3D" id="1.20.1050.40">
    <property type="entry name" value="Endopeptidase. Chain P, domain 1"/>
    <property type="match status" value="1"/>
</dbReference>
<dbReference type="InterPro" id="IPR001567">
    <property type="entry name" value="Pept_M3A_M3B_dom"/>
</dbReference>
<comment type="similarity">
    <text evidence="1 7">Belongs to the peptidase M3 family.</text>
</comment>
<evidence type="ECO:0000256" key="9">
    <source>
        <dbReference type="SAM" id="SignalP"/>
    </source>
</evidence>
<keyword evidence="6 7" id="KW-0482">Metalloprotease</keyword>
<dbReference type="InterPro" id="IPR024080">
    <property type="entry name" value="Neurolysin/TOP_N"/>
</dbReference>
<evidence type="ECO:0000256" key="6">
    <source>
        <dbReference type="ARBA" id="ARBA00023049"/>
    </source>
</evidence>
<accession>A0A2H1GLC2</accession>
<dbReference type="InterPro" id="IPR045090">
    <property type="entry name" value="Pept_M3A_M3B"/>
</dbReference>
<dbReference type="InterPro" id="IPR024079">
    <property type="entry name" value="MetalloPept_cat_dom_sf"/>
</dbReference>
<name>A0A2H1GLC2_ZYMTR</name>
<dbReference type="Pfam" id="PF01432">
    <property type="entry name" value="Peptidase_M3"/>
    <property type="match status" value="1"/>
</dbReference>
<organism evidence="11 12">
    <name type="scientific">Zymoseptoria tritici ST99CH_1E4</name>
    <dbReference type="NCBI Taxonomy" id="1276532"/>
    <lineage>
        <taxon>Eukaryota</taxon>
        <taxon>Fungi</taxon>
        <taxon>Dikarya</taxon>
        <taxon>Ascomycota</taxon>
        <taxon>Pezizomycotina</taxon>
        <taxon>Dothideomycetes</taxon>
        <taxon>Dothideomycetidae</taxon>
        <taxon>Mycosphaerellales</taxon>
        <taxon>Mycosphaerellaceae</taxon>
        <taxon>Zymoseptoria</taxon>
    </lineage>
</organism>
<dbReference type="EMBL" id="LT854258">
    <property type="protein sequence ID" value="SMR54318.1"/>
    <property type="molecule type" value="Genomic_DNA"/>
</dbReference>
<evidence type="ECO:0000256" key="4">
    <source>
        <dbReference type="ARBA" id="ARBA00022801"/>
    </source>
</evidence>
<comment type="cofactor">
    <cofactor evidence="7">
        <name>Zn(2+)</name>
        <dbReference type="ChEBI" id="CHEBI:29105"/>
    </cofactor>
    <text evidence="7">Binds 1 zinc ion.</text>
</comment>
<dbReference type="Proteomes" id="UP000245764">
    <property type="component" value="Chromosome 6"/>
</dbReference>
<evidence type="ECO:0000256" key="3">
    <source>
        <dbReference type="ARBA" id="ARBA00022723"/>
    </source>
</evidence>
<dbReference type="GO" id="GO:0004222">
    <property type="term" value="F:metalloendopeptidase activity"/>
    <property type="evidence" value="ECO:0007669"/>
    <property type="project" value="InterPro"/>
</dbReference>
<dbReference type="SUPFAM" id="SSF55486">
    <property type="entry name" value="Metalloproteases ('zincins'), catalytic domain"/>
    <property type="match status" value="1"/>
</dbReference>
<keyword evidence="2 7" id="KW-0645">Protease</keyword>
<feature type="chain" id="PRO_5013715659" description="Peptidase M3A/M3B catalytic domain-containing protein" evidence="9">
    <location>
        <begin position="31"/>
        <end position="802"/>
    </location>
</feature>
<keyword evidence="4 7" id="KW-0378">Hydrolase</keyword>
<evidence type="ECO:0000256" key="7">
    <source>
        <dbReference type="RuleBase" id="RU003435"/>
    </source>
</evidence>
<feature type="domain" description="Peptidase M3A/M3B catalytic" evidence="10">
    <location>
        <begin position="276"/>
        <end position="762"/>
    </location>
</feature>
<dbReference type="Gene3D" id="1.10.1370.10">
    <property type="entry name" value="Neurolysin, domain 3"/>
    <property type="match status" value="1"/>
</dbReference>
<evidence type="ECO:0000256" key="5">
    <source>
        <dbReference type="ARBA" id="ARBA00022833"/>
    </source>
</evidence>
<dbReference type="PANTHER" id="PTHR11804">
    <property type="entry name" value="PROTEASE M3 THIMET OLIGOPEPTIDASE-RELATED"/>
    <property type="match status" value="1"/>
</dbReference>
<evidence type="ECO:0000256" key="1">
    <source>
        <dbReference type="ARBA" id="ARBA00006040"/>
    </source>
</evidence>
<evidence type="ECO:0000313" key="11">
    <source>
        <dbReference type="EMBL" id="SMR54318.1"/>
    </source>
</evidence>
<dbReference type="GO" id="GO:0005758">
    <property type="term" value="C:mitochondrial intermembrane space"/>
    <property type="evidence" value="ECO:0007669"/>
    <property type="project" value="TreeGrafter"/>
</dbReference>
<keyword evidence="5 7" id="KW-0862">Zinc</keyword>
<reference evidence="12" key="1">
    <citation type="submission" date="2017-05" db="EMBL/GenBank/DDBJ databases">
        <authorList>
            <person name="Song R."/>
            <person name="Chenine A.L."/>
            <person name="Ruprecht R.M."/>
        </authorList>
    </citation>
    <scope>NUCLEOTIDE SEQUENCE [LARGE SCALE GENOMIC DNA]</scope>
</reference>
<keyword evidence="9" id="KW-0732">Signal</keyword>
<dbReference type="AlphaFoldDB" id="A0A2H1GLC2"/>
<protein>
    <recommendedName>
        <fullName evidence="10">Peptidase M3A/M3B catalytic domain-containing protein</fullName>
    </recommendedName>
</protein>
<evidence type="ECO:0000313" key="12">
    <source>
        <dbReference type="Proteomes" id="UP000245764"/>
    </source>
</evidence>